<reference evidence="1 2" key="1">
    <citation type="submission" date="2019-12" db="EMBL/GenBank/DDBJ databases">
        <title>Draft genome sequence of the ascomycete Xylaria multiplex DSM 110363.</title>
        <authorList>
            <person name="Buettner E."/>
            <person name="Kellner H."/>
        </authorList>
    </citation>
    <scope>NUCLEOTIDE SEQUENCE [LARGE SCALE GENOMIC DNA]</scope>
    <source>
        <strain evidence="1 2">DSM 110363</strain>
    </source>
</reference>
<protein>
    <submittedName>
        <fullName evidence="1">Uncharacterized protein</fullName>
    </submittedName>
</protein>
<name>A0A7C8IH13_9PEZI</name>
<keyword evidence="2" id="KW-1185">Reference proteome</keyword>
<dbReference type="Proteomes" id="UP000481858">
    <property type="component" value="Unassembled WGS sequence"/>
</dbReference>
<evidence type="ECO:0000313" key="2">
    <source>
        <dbReference type="Proteomes" id="UP000481858"/>
    </source>
</evidence>
<comment type="caution">
    <text evidence="1">The sequence shown here is derived from an EMBL/GenBank/DDBJ whole genome shotgun (WGS) entry which is preliminary data.</text>
</comment>
<dbReference type="EMBL" id="WUBL01000200">
    <property type="protein sequence ID" value="KAF2963489.1"/>
    <property type="molecule type" value="Genomic_DNA"/>
</dbReference>
<sequence length="139" mass="15614">MNHSYTYYFNTFNNTGGRLSGWLGDTTPKEKEAAALRDAKLTGQFPSPLPIPVAPGNAGVDWELAQAWEDELQKLDVKRPSSIRGIGKIADVDEVVGSLSPWTLTNEDYLRMNMGEDHRVELRRRSERQLVGLLDHLGF</sequence>
<organism evidence="1 2">
    <name type="scientific">Xylaria multiplex</name>
    <dbReference type="NCBI Taxonomy" id="323545"/>
    <lineage>
        <taxon>Eukaryota</taxon>
        <taxon>Fungi</taxon>
        <taxon>Dikarya</taxon>
        <taxon>Ascomycota</taxon>
        <taxon>Pezizomycotina</taxon>
        <taxon>Sordariomycetes</taxon>
        <taxon>Xylariomycetidae</taxon>
        <taxon>Xylariales</taxon>
        <taxon>Xylariaceae</taxon>
        <taxon>Xylaria</taxon>
    </lineage>
</organism>
<proteinExistence type="predicted"/>
<evidence type="ECO:0000313" key="1">
    <source>
        <dbReference type="EMBL" id="KAF2963489.1"/>
    </source>
</evidence>
<dbReference type="InParanoid" id="A0A7C8IH13"/>
<accession>A0A7C8IH13</accession>
<dbReference type="AlphaFoldDB" id="A0A7C8IH13"/>
<gene>
    <name evidence="1" type="ORF">GQX73_g10081</name>
</gene>
<dbReference type="OrthoDB" id="2831558at2759"/>